<accession>A0AAD9TWS9</accession>
<gene>
    <name evidence="2" type="ORF">Ddye_025194</name>
</gene>
<reference evidence="2" key="1">
    <citation type="journal article" date="2023" name="Plant J.">
        <title>Genome sequences and population genomics provide insights into the demographic history, inbreeding, and mutation load of two 'living fossil' tree species of Dipteronia.</title>
        <authorList>
            <person name="Feng Y."/>
            <person name="Comes H.P."/>
            <person name="Chen J."/>
            <person name="Zhu S."/>
            <person name="Lu R."/>
            <person name="Zhang X."/>
            <person name="Li P."/>
            <person name="Qiu J."/>
            <person name="Olsen K.M."/>
            <person name="Qiu Y."/>
        </authorList>
    </citation>
    <scope>NUCLEOTIDE SEQUENCE</scope>
    <source>
        <strain evidence="2">KIB01</strain>
    </source>
</reference>
<dbReference type="AlphaFoldDB" id="A0AAD9TWS9"/>
<keyword evidence="3" id="KW-1185">Reference proteome</keyword>
<proteinExistence type="predicted"/>
<organism evidence="2 3">
    <name type="scientific">Dipteronia dyeriana</name>
    <dbReference type="NCBI Taxonomy" id="168575"/>
    <lineage>
        <taxon>Eukaryota</taxon>
        <taxon>Viridiplantae</taxon>
        <taxon>Streptophyta</taxon>
        <taxon>Embryophyta</taxon>
        <taxon>Tracheophyta</taxon>
        <taxon>Spermatophyta</taxon>
        <taxon>Magnoliopsida</taxon>
        <taxon>eudicotyledons</taxon>
        <taxon>Gunneridae</taxon>
        <taxon>Pentapetalae</taxon>
        <taxon>rosids</taxon>
        <taxon>malvids</taxon>
        <taxon>Sapindales</taxon>
        <taxon>Sapindaceae</taxon>
        <taxon>Hippocastanoideae</taxon>
        <taxon>Acereae</taxon>
        <taxon>Dipteronia</taxon>
    </lineage>
</organism>
<sequence length="114" mass="13139">MASNSDISSNQIQNNLSSSPFSPSMDFSSLAKILNFNVPIKLDKSRYIYWRTQILPAIHALDLEDFISYSKSPPKKMIDVQVTNENGEVILEQQVNKEYTLWKKSDQILLFRLI</sequence>
<evidence type="ECO:0008006" key="4">
    <source>
        <dbReference type="Google" id="ProtNLM"/>
    </source>
</evidence>
<comment type="caution">
    <text evidence="2">The sequence shown here is derived from an EMBL/GenBank/DDBJ whole genome shotgun (WGS) entry which is preliminary data.</text>
</comment>
<evidence type="ECO:0000313" key="3">
    <source>
        <dbReference type="Proteomes" id="UP001280121"/>
    </source>
</evidence>
<feature type="region of interest" description="Disordered" evidence="1">
    <location>
        <begin position="1"/>
        <end position="23"/>
    </location>
</feature>
<protein>
    <recommendedName>
        <fullName evidence="4">Retrotransposon Copia-like N-terminal domain-containing protein</fullName>
    </recommendedName>
</protein>
<dbReference type="EMBL" id="JANJYI010000007">
    <property type="protein sequence ID" value="KAK2643431.1"/>
    <property type="molecule type" value="Genomic_DNA"/>
</dbReference>
<dbReference type="Proteomes" id="UP001280121">
    <property type="component" value="Unassembled WGS sequence"/>
</dbReference>
<name>A0AAD9TWS9_9ROSI</name>
<evidence type="ECO:0000313" key="2">
    <source>
        <dbReference type="EMBL" id="KAK2643431.1"/>
    </source>
</evidence>
<evidence type="ECO:0000256" key="1">
    <source>
        <dbReference type="SAM" id="MobiDB-lite"/>
    </source>
</evidence>